<reference evidence="7" key="2">
    <citation type="submission" date="2015-01" db="EMBL/GenBank/DDBJ databases">
        <title>Evolutionary Origins and Diversification of the Mycorrhizal Mutualists.</title>
        <authorList>
            <consortium name="DOE Joint Genome Institute"/>
            <consortium name="Mycorrhizal Genomics Consortium"/>
            <person name="Kohler A."/>
            <person name="Kuo A."/>
            <person name="Nagy L.G."/>
            <person name="Floudas D."/>
            <person name="Copeland A."/>
            <person name="Barry K.W."/>
            <person name="Cichocki N."/>
            <person name="Veneault-Fourrey C."/>
            <person name="LaButti K."/>
            <person name="Lindquist E.A."/>
            <person name="Lipzen A."/>
            <person name="Lundell T."/>
            <person name="Morin E."/>
            <person name="Murat C."/>
            <person name="Riley R."/>
            <person name="Ohm R."/>
            <person name="Sun H."/>
            <person name="Tunlid A."/>
            <person name="Henrissat B."/>
            <person name="Grigoriev I.V."/>
            <person name="Hibbett D.S."/>
            <person name="Martin F."/>
        </authorList>
    </citation>
    <scope>NUCLEOTIDE SEQUENCE [LARGE SCALE GENOMIC DNA]</scope>
    <source>
        <strain evidence="7">Zn</strain>
    </source>
</reference>
<gene>
    <name evidence="6" type="ORF">OIDMADRAFT_23380</name>
</gene>
<feature type="binding site" evidence="4">
    <location>
        <position position="98"/>
    </location>
    <ligand>
        <name>Zn(2+)</name>
        <dbReference type="ChEBI" id="CHEBI:29105"/>
    </ligand>
</feature>
<evidence type="ECO:0000313" key="7">
    <source>
        <dbReference type="Proteomes" id="UP000054321"/>
    </source>
</evidence>
<keyword evidence="7" id="KW-1185">Reference proteome</keyword>
<reference evidence="6 7" key="1">
    <citation type="submission" date="2014-04" db="EMBL/GenBank/DDBJ databases">
        <authorList>
            <consortium name="DOE Joint Genome Institute"/>
            <person name="Kuo A."/>
            <person name="Martino E."/>
            <person name="Perotto S."/>
            <person name="Kohler A."/>
            <person name="Nagy L.G."/>
            <person name="Floudas D."/>
            <person name="Copeland A."/>
            <person name="Barry K.W."/>
            <person name="Cichocki N."/>
            <person name="Veneault-Fourrey C."/>
            <person name="LaButti K."/>
            <person name="Lindquist E.A."/>
            <person name="Lipzen A."/>
            <person name="Lundell T."/>
            <person name="Morin E."/>
            <person name="Murat C."/>
            <person name="Sun H."/>
            <person name="Tunlid A."/>
            <person name="Henrissat B."/>
            <person name="Grigoriev I.V."/>
            <person name="Hibbett D.S."/>
            <person name="Martin F."/>
            <person name="Nordberg H.P."/>
            <person name="Cantor M.N."/>
            <person name="Hua S.X."/>
        </authorList>
    </citation>
    <scope>NUCLEOTIDE SEQUENCE [LARGE SCALE GENOMIC DNA]</scope>
    <source>
        <strain evidence="6 7">Zn</strain>
    </source>
</reference>
<dbReference type="InterPro" id="IPR036874">
    <property type="entry name" value="Carbonic_anhydrase_sf"/>
</dbReference>
<dbReference type="InterPro" id="IPR001765">
    <property type="entry name" value="Carbonic_anhydrase"/>
</dbReference>
<dbReference type="GO" id="GO:0004089">
    <property type="term" value="F:carbonate dehydratase activity"/>
    <property type="evidence" value="ECO:0007669"/>
    <property type="project" value="UniProtKB-UniRule"/>
</dbReference>
<dbReference type="PANTHER" id="PTHR43175:SF3">
    <property type="entry name" value="CARBON DISULFIDE HYDROLASE"/>
    <property type="match status" value="1"/>
</dbReference>
<keyword evidence="2 4" id="KW-0479">Metal-binding</keyword>
<evidence type="ECO:0000256" key="2">
    <source>
        <dbReference type="ARBA" id="ARBA00022723"/>
    </source>
</evidence>
<feature type="binding site" evidence="4">
    <location>
        <position position="40"/>
    </location>
    <ligand>
        <name>Zn(2+)</name>
        <dbReference type="ChEBI" id="CHEBI:29105"/>
    </ligand>
</feature>
<feature type="binding site" evidence="4">
    <location>
        <position position="42"/>
    </location>
    <ligand>
        <name>Zn(2+)</name>
        <dbReference type="ChEBI" id="CHEBI:29105"/>
    </ligand>
</feature>
<sequence length="181" mass="20652">MATWGELLERNQKYADTKHKPQPYVSEFSEPLPQFFIFSCIDFRVSVEELLGIRSEDAFIVRNAGGRIKPNFTDLVFVETFTGGQAVKDVIVIHHTDCGYTHNTDEGLKDKLKAQHPNHSHEIDQLHFGTFGSSDWLEMSVREDLKFLNSLPLIRQEIKDNAKGYIYDIKTGKLSPVSHEG</sequence>
<evidence type="ECO:0000256" key="4">
    <source>
        <dbReference type="PIRSR" id="PIRSR601765-1"/>
    </source>
</evidence>
<dbReference type="Gene3D" id="3.40.1050.10">
    <property type="entry name" value="Carbonic anhydrase"/>
    <property type="match status" value="1"/>
</dbReference>
<dbReference type="InParanoid" id="A0A0C3I0N2"/>
<accession>A0A0C3I0N2</accession>
<dbReference type="Pfam" id="PF00484">
    <property type="entry name" value="Pro_CA"/>
    <property type="match status" value="1"/>
</dbReference>
<evidence type="ECO:0000256" key="1">
    <source>
        <dbReference type="ARBA" id="ARBA00006217"/>
    </source>
</evidence>
<name>A0A0C3I0N2_OIDMZ</name>
<organism evidence="6 7">
    <name type="scientific">Oidiodendron maius (strain Zn)</name>
    <dbReference type="NCBI Taxonomy" id="913774"/>
    <lineage>
        <taxon>Eukaryota</taxon>
        <taxon>Fungi</taxon>
        <taxon>Dikarya</taxon>
        <taxon>Ascomycota</taxon>
        <taxon>Pezizomycotina</taxon>
        <taxon>Leotiomycetes</taxon>
        <taxon>Leotiomycetes incertae sedis</taxon>
        <taxon>Myxotrichaceae</taxon>
        <taxon>Oidiodendron</taxon>
    </lineage>
</organism>
<keyword evidence="3 4" id="KW-0862">Zinc</keyword>
<dbReference type="Proteomes" id="UP000054321">
    <property type="component" value="Unassembled WGS sequence"/>
</dbReference>
<comment type="cofactor">
    <cofactor evidence="4">
        <name>Zn(2+)</name>
        <dbReference type="ChEBI" id="CHEBI:29105"/>
    </cofactor>
    <text evidence="4">Binds 1 zinc ion per subunit.</text>
</comment>
<dbReference type="EC" id="4.2.1.1" evidence="5"/>
<dbReference type="AlphaFoldDB" id="A0A0C3I0N2"/>
<dbReference type="EMBL" id="KN832870">
    <property type="protein sequence ID" value="KIN08595.1"/>
    <property type="molecule type" value="Genomic_DNA"/>
</dbReference>
<keyword evidence="5" id="KW-0456">Lyase</keyword>
<dbReference type="GO" id="GO:0008270">
    <property type="term" value="F:zinc ion binding"/>
    <property type="evidence" value="ECO:0007669"/>
    <property type="project" value="UniProtKB-UniRule"/>
</dbReference>
<evidence type="ECO:0000313" key="6">
    <source>
        <dbReference type="EMBL" id="KIN08595.1"/>
    </source>
</evidence>
<comment type="similarity">
    <text evidence="1 5">Belongs to the beta-class carbonic anhydrase family.</text>
</comment>
<dbReference type="OrthoDB" id="10248475at2759"/>
<evidence type="ECO:0000256" key="5">
    <source>
        <dbReference type="RuleBase" id="RU003956"/>
    </source>
</evidence>
<evidence type="ECO:0000256" key="3">
    <source>
        <dbReference type="ARBA" id="ARBA00022833"/>
    </source>
</evidence>
<comment type="catalytic activity">
    <reaction evidence="5">
        <text>hydrogencarbonate + H(+) = CO2 + H2O</text>
        <dbReference type="Rhea" id="RHEA:10748"/>
        <dbReference type="ChEBI" id="CHEBI:15377"/>
        <dbReference type="ChEBI" id="CHEBI:15378"/>
        <dbReference type="ChEBI" id="CHEBI:16526"/>
        <dbReference type="ChEBI" id="CHEBI:17544"/>
        <dbReference type="EC" id="4.2.1.1"/>
    </reaction>
</comment>
<dbReference type="SUPFAM" id="SSF53056">
    <property type="entry name" value="beta-carbonic anhydrase, cab"/>
    <property type="match status" value="1"/>
</dbReference>
<dbReference type="HOGENOM" id="CLU_084253_4_1_1"/>
<proteinExistence type="inferred from homology"/>
<dbReference type="SMART" id="SM00947">
    <property type="entry name" value="Pro_CA"/>
    <property type="match status" value="1"/>
</dbReference>
<dbReference type="STRING" id="913774.A0A0C3I0N2"/>
<comment type="function">
    <text evidence="5">Reversible hydration of carbon dioxide.</text>
</comment>
<protein>
    <recommendedName>
        <fullName evidence="5">Carbonic anhydrase</fullName>
        <ecNumber evidence="5">4.2.1.1</ecNumber>
    </recommendedName>
    <alternativeName>
        <fullName evidence="5">Carbonate dehydratase</fullName>
    </alternativeName>
</protein>
<dbReference type="CDD" id="cd03379">
    <property type="entry name" value="beta_CA_cladeD"/>
    <property type="match status" value="1"/>
</dbReference>
<dbReference type="PANTHER" id="PTHR43175">
    <property type="entry name" value="CARBONIC ANHYDRASE"/>
    <property type="match status" value="1"/>
</dbReference>
<feature type="binding site" evidence="4">
    <location>
        <position position="95"/>
    </location>
    <ligand>
        <name>Zn(2+)</name>
        <dbReference type="ChEBI" id="CHEBI:29105"/>
    </ligand>
</feature>